<dbReference type="SUPFAM" id="SSF53850">
    <property type="entry name" value="Periplasmic binding protein-like II"/>
    <property type="match status" value="1"/>
</dbReference>
<dbReference type="EMBL" id="JBAKAP010000003">
    <property type="protein sequence ID" value="MEL0615838.1"/>
    <property type="molecule type" value="Genomic_DNA"/>
</dbReference>
<name>A0ABU9GDH7_COBMA</name>
<protein>
    <recommendedName>
        <fullName evidence="4">LysR substrate-binding domain-containing protein</fullName>
    </recommendedName>
</protein>
<proteinExistence type="predicted"/>
<evidence type="ECO:0008006" key="4">
    <source>
        <dbReference type="Google" id="ProtNLM"/>
    </source>
</evidence>
<organism evidence="2 3">
    <name type="scientific">Cobetia marina</name>
    <name type="common">Deleya marina</name>
    <dbReference type="NCBI Taxonomy" id="28258"/>
    <lineage>
        <taxon>Bacteria</taxon>
        <taxon>Pseudomonadati</taxon>
        <taxon>Pseudomonadota</taxon>
        <taxon>Gammaproteobacteria</taxon>
        <taxon>Oceanospirillales</taxon>
        <taxon>Halomonadaceae</taxon>
        <taxon>Cobetia</taxon>
    </lineage>
</organism>
<evidence type="ECO:0000313" key="3">
    <source>
        <dbReference type="Proteomes" id="UP001378242"/>
    </source>
</evidence>
<dbReference type="Proteomes" id="UP001378242">
    <property type="component" value="Unassembled WGS sequence"/>
</dbReference>
<evidence type="ECO:0000313" key="2">
    <source>
        <dbReference type="EMBL" id="MEL0615838.1"/>
    </source>
</evidence>
<comment type="caution">
    <text evidence="2">The sequence shown here is derived from an EMBL/GenBank/DDBJ whole genome shotgun (WGS) entry which is preliminary data.</text>
</comment>
<feature type="region of interest" description="Disordered" evidence="1">
    <location>
        <begin position="1"/>
        <end position="32"/>
    </location>
</feature>
<accession>A0ABU9GDH7</accession>
<sequence>MKTTAAPKAHQRSDDSSSGSIRGCKTATPARDSTLTPSAFWQRYAAIQRGAGIGLAWDFMAGDSIAKGELVRVTDHRAITGLAEHLAHGLHRPLPASARRFRDWLIARVGNIKSVDGGY</sequence>
<gene>
    <name evidence="2" type="ORF">V6243_03275</name>
</gene>
<reference evidence="2 3" key="1">
    <citation type="submission" date="2024-02" db="EMBL/GenBank/DDBJ databases">
        <title>Bacteria isolated from the canopy kelp, Nereocystis luetkeana.</title>
        <authorList>
            <person name="Pfister C.A."/>
            <person name="Younker I.T."/>
            <person name="Light S.H."/>
        </authorList>
    </citation>
    <scope>NUCLEOTIDE SEQUENCE [LARGE SCALE GENOMIC DNA]</scope>
    <source>
        <strain evidence="2 3">TI.5.07</strain>
    </source>
</reference>
<keyword evidence="3" id="KW-1185">Reference proteome</keyword>
<dbReference type="RefSeq" id="WP_341541832.1">
    <property type="nucleotide sequence ID" value="NZ_JBAKAP010000003.1"/>
</dbReference>
<dbReference type="Gene3D" id="3.40.190.290">
    <property type="match status" value="1"/>
</dbReference>
<evidence type="ECO:0000256" key="1">
    <source>
        <dbReference type="SAM" id="MobiDB-lite"/>
    </source>
</evidence>